<protein>
    <submittedName>
        <fullName evidence="1">Uncharacterized protein</fullName>
    </submittedName>
</protein>
<name>A0A926F9J4_9FIRM</name>
<evidence type="ECO:0000313" key="1">
    <source>
        <dbReference type="EMBL" id="MBC8597221.1"/>
    </source>
</evidence>
<dbReference type="RefSeq" id="WP_262432533.1">
    <property type="nucleotide sequence ID" value="NZ_JACRTE010000017.1"/>
</dbReference>
<accession>A0A926F9J4</accession>
<comment type="caution">
    <text evidence="1">The sequence shown here is derived from an EMBL/GenBank/DDBJ whole genome shotgun (WGS) entry which is preliminary data.</text>
</comment>
<evidence type="ECO:0000313" key="2">
    <source>
        <dbReference type="Proteomes" id="UP000647416"/>
    </source>
</evidence>
<keyword evidence="2" id="KW-1185">Reference proteome</keyword>
<dbReference type="AlphaFoldDB" id="A0A926F9J4"/>
<dbReference type="Proteomes" id="UP000647416">
    <property type="component" value="Unassembled WGS sequence"/>
</dbReference>
<gene>
    <name evidence="1" type="ORF">H8706_10145</name>
</gene>
<sequence>MADIMLMGKNPNYIGAYDLYDLDVKEITVTIKNFREEEVVTNGKSEACAVMYFEEDFKPMIVNPTNKKVLAKLFHSKLTEKMVGKRITIHIEQVKAFGKIYDALRIKDVLPRNVSAKKYYCADCGGEIAPAHSMTAEQMSAYTSKKYGRALCEACAVKENQNKNKGEVNNENNENQD</sequence>
<dbReference type="EMBL" id="JACRTE010000017">
    <property type="protein sequence ID" value="MBC8597221.1"/>
    <property type="molecule type" value="Genomic_DNA"/>
</dbReference>
<proteinExistence type="predicted"/>
<organism evidence="1 2">
    <name type="scientific">Qingrenia yutianensis</name>
    <dbReference type="NCBI Taxonomy" id="2763676"/>
    <lineage>
        <taxon>Bacteria</taxon>
        <taxon>Bacillati</taxon>
        <taxon>Bacillota</taxon>
        <taxon>Clostridia</taxon>
        <taxon>Eubacteriales</taxon>
        <taxon>Oscillospiraceae</taxon>
        <taxon>Qingrenia</taxon>
    </lineage>
</organism>
<reference evidence="1" key="1">
    <citation type="submission" date="2020-08" db="EMBL/GenBank/DDBJ databases">
        <title>Genome public.</title>
        <authorList>
            <person name="Liu C."/>
            <person name="Sun Q."/>
        </authorList>
    </citation>
    <scope>NUCLEOTIDE SEQUENCE</scope>
    <source>
        <strain evidence="1">NSJ-50</strain>
    </source>
</reference>